<gene>
    <name evidence="2" type="ORF">H8Q88_21490</name>
</gene>
<dbReference type="Proteomes" id="UP000615796">
    <property type="component" value="Unassembled WGS sequence"/>
</dbReference>
<dbReference type="AlphaFoldDB" id="A0A9X0UKW3"/>
<evidence type="ECO:0000313" key="3">
    <source>
        <dbReference type="Proteomes" id="UP000615796"/>
    </source>
</evidence>
<evidence type="ECO:0000256" key="1">
    <source>
        <dbReference type="SAM" id="Phobius"/>
    </source>
</evidence>
<proteinExistence type="predicted"/>
<dbReference type="RefSeq" id="WP_186463945.1">
    <property type="nucleotide sequence ID" value="NZ_JACNMI010000014.1"/>
</dbReference>
<keyword evidence="1" id="KW-0472">Membrane</keyword>
<feature type="transmembrane region" description="Helical" evidence="1">
    <location>
        <begin position="7"/>
        <end position="27"/>
    </location>
</feature>
<keyword evidence="1" id="KW-0812">Transmembrane</keyword>
<keyword evidence="1" id="KW-1133">Transmembrane helix</keyword>
<organism evidence="2 3">
    <name type="scientific">Vibrio metschnikovii</name>
    <dbReference type="NCBI Taxonomy" id="28172"/>
    <lineage>
        <taxon>Bacteria</taxon>
        <taxon>Pseudomonadati</taxon>
        <taxon>Pseudomonadota</taxon>
        <taxon>Gammaproteobacteria</taxon>
        <taxon>Vibrionales</taxon>
        <taxon>Vibrionaceae</taxon>
        <taxon>Vibrio</taxon>
    </lineage>
</organism>
<reference evidence="2" key="1">
    <citation type="submission" date="2020-08" db="EMBL/GenBank/DDBJ databases">
        <title>Genome Sequencing and Pan-Genome Analysis of Migratory bird Vibrio Strains, Inner Mongolia.</title>
        <authorList>
            <person name="Zheng L."/>
        </authorList>
    </citation>
    <scope>NUCLEOTIDE SEQUENCE</scope>
    <source>
        <strain evidence="2">M13F</strain>
    </source>
</reference>
<protein>
    <submittedName>
        <fullName evidence="2">Uncharacterized protein</fullName>
    </submittedName>
</protein>
<dbReference type="EMBL" id="JACRUP010000050">
    <property type="protein sequence ID" value="MBC5853444.1"/>
    <property type="molecule type" value="Genomic_DNA"/>
</dbReference>
<name>A0A9X0UKW3_VIBME</name>
<keyword evidence="3" id="KW-1185">Reference proteome</keyword>
<accession>A0A9X0UKW3</accession>
<sequence length="258" mass="28809">MNKFVKVLLGIVGVFILATVAVFFFTADMVKSADGFFVAVKNKDMEKASTYLSDDFQASTSQSDLELYLEKNLIHKFKEASWESRSINGGRGSLIGSITTESGGVVPITLSFVKGENGWKIYSIQKPSSGIQEESSPAEMPSEQEQVQLASKSMQIFAESVNEKSMSKFYSHFSNLWQRQYSIEQADEAFSGFYDIGVDLTVLGNYTPQFKVKSSIDENGVLIISGYYPTKPSQVHFEQNYIYEGLGWKLMGFSARIQ</sequence>
<evidence type="ECO:0000313" key="2">
    <source>
        <dbReference type="EMBL" id="MBC5853444.1"/>
    </source>
</evidence>
<comment type="caution">
    <text evidence="2">The sequence shown here is derived from an EMBL/GenBank/DDBJ whole genome shotgun (WGS) entry which is preliminary data.</text>
</comment>